<dbReference type="InterPro" id="IPR036893">
    <property type="entry name" value="SBP_sf"/>
</dbReference>
<feature type="transmembrane region" description="Helical" evidence="5">
    <location>
        <begin position="1319"/>
        <end position="1340"/>
    </location>
</feature>
<feature type="compositionally biased region" description="Basic and acidic residues" evidence="4">
    <location>
        <begin position="159"/>
        <end position="175"/>
    </location>
</feature>
<feature type="region of interest" description="Disordered" evidence="4">
    <location>
        <begin position="1189"/>
        <end position="1222"/>
    </location>
</feature>
<evidence type="ECO:0000256" key="4">
    <source>
        <dbReference type="SAM" id="MobiDB-lite"/>
    </source>
</evidence>
<proteinExistence type="predicted"/>
<keyword evidence="1" id="KW-0479">Metal-binding</keyword>
<feature type="region of interest" description="Disordered" evidence="4">
    <location>
        <begin position="344"/>
        <end position="426"/>
    </location>
</feature>
<protein>
    <submittedName>
        <fullName evidence="7">Teosinte glume architecture 1</fullName>
    </submittedName>
</protein>
<feature type="compositionally biased region" description="Low complexity" evidence="4">
    <location>
        <begin position="383"/>
        <end position="418"/>
    </location>
</feature>
<dbReference type="Pfam" id="PF03110">
    <property type="entry name" value="SBP"/>
    <property type="match status" value="1"/>
</dbReference>
<sequence length="1488" mass="152989">MPAQPAPEAPAPAEPEAPAAQEAVQAAGSSQQQDESMKEAAGGSQASAPPSAAQDIVELPDGWPGAQNGPGPKYKRGRGRSFFKEQPKKGAVCQVPGCDRSLHKLRDYYKRYKICPYHLELPCLVVEGQTIRFCQQCGRFQLLSDFEGDRRSCRRKLDKHNERRRKAEAEQKARLLDSGSDSPLSGRGPKAHRVSPQRAGKGGYAANHAALMMGAPMGAPGLLGGPLGALGPFGPGEMGGRLQTLAAEPGMADLPPGLLQTLGQPPPVGGMDWLAAGSLTNMAMGARGPVPPPLPQALQPAAPALPPEIMALLPAEVQQQVQQQGTGVLDGALVAQLQQLASQLAPPAAPQPPPPAGLNLGGLLGSATAPLQPQPSYQPQPTRPTAQPTSVFLQQQQQQPAPALGASPGGVPLLRSEPVPAPKPEPAAAAAALAAAPESSDKAQLLVALAKSVGVSNEELARALMGGVGGANGAPALPSPSDGAPQPSSSQLRGPDVRAQQLPVRQASDSLARPGSSAPGGNPADGLLPLSAALDSSGPASSLGGGSSLQGQAAQAQPAQQSAFGSVFRPVMGGQAAPAAGPAAPAPAQAAAGPSRQPLDMEQLQSAVQNAGLNSGFASDASLLLQLVAAVEASQRQAAPGKDRMHTLCLKLFNCTPDSLPSNILDQLGSWVAQNSTLLEGATRPGCVQVALSALLSTQEAASLSANFAGMVERMAAGSLGGARTSVLAQLDGQAALVDSNNRQLAQLDLESSAAIMPQICSVRPLVMTPGYDGPILVTGRNIGGAADTLYCRNGGAYPTTEILGRGPLLSVSDGDRSWVLMRVPRLAEGCHEVEAQRGVLLSAPQPFLVIDDDAAVAELRQLEQPELCAAEAAELLLRLGAVLRFARQHQQRQGGAADAAVVARVAAAAQELAAGCIVRGWSAVLQLVMPAACLGCGAEAAVAGVEACLGGMPLLHAAALMGGAKVVHALGAWAAGAGCALHPEARWGGGLTALHVATLLREPEEVALALTGLCPADSPELWAAACCAHGEETPLGLACRMNKRSLLAALAVHGVPAAGAMLAALQLQDRRALQPVRVAAVEGGKAAAATKRLLATCAEEEGLQRDEWAKLMSHQPAVDCNCGAAPMDGLTASSVLNQLPLAAAEPDAYSRAASAAPLLGSESPASVLLLRTLSGCCSACSSVVLSGKGAGKGKGGHKHSLSGGSTSDSEDESGEGEGEGDWGAPLAALHKAVASKDAASFYLPYHGEQTGELQLAGRHFKGGSPLWAFRDSAVERSFRTWHSGELAKLDTTVCLALVLLLCAVSSMAPEELRRPLHLWLLTTVARAPLMLQPVLLLCAPARAAYRRCRDGLLLALHVAVFAMQYWWPSQMGSVEWLAGGSVLASQPAGLWLLIAVFTLQLRFALQVPALLLVYAANVALLPAACRERLGGVADSLSTCVAIGGVRLFAISVVLPLLAVWMVEARARQAFMTMRNSRLRQPTLSACL</sequence>
<name>A0A2P6TDT2_CHLSO</name>
<gene>
    <name evidence="7" type="ORF">C2E21_8687</name>
</gene>
<feature type="compositionally biased region" description="Pro residues" evidence="4">
    <location>
        <begin position="1"/>
        <end position="15"/>
    </location>
</feature>
<feature type="compositionally biased region" description="Low complexity" evidence="4">
    <location>
        <begin position="524"/>
        <end position="542"/>
    </location>
</feature>
<evidence type="ECO:0000259" key="6">
    <source>
        <dbReference type="PROSITE" id="PS51141"/>
    </source>
</evidence>
<keyword evidence="2" id="KW-0863">Zinc-finger</keyword>
<dbReference type="PANTHER" id="PTHR31251">
    <property type="entry name" value="SQUAMOSA PROMOTER-BINDING-LIKE PROTEIN 4"/>
    <property type="match status" value="1"/>
</dbReference>
<feature type="region of interest" description="Disordered" evidence="4">
    <location>
        <begin position="1"/>
        <end position="79"/>
    </location>
</feature>
<feature type="compositionally biased region" description="Low complexity" evidence="4">
    <location>
        <begin position="549"/>
        <end position="561"/>
    </location>
</feature>
<feature type="region of interest" description="Disordered" evidence="4">
    <location>
        <begin position="472"/>
        <end position="561"/>
    </location>
</feature>
<keyword evidence="5" id="KW-0472">Membrane</keyword>
<evidence type="ECO:0000313" key="7">
    <source>
        <dbReference type="EMBL" id="PRW20797.1"/>
    </source>
</evidence>
<feature type="region of interest" description="Disordered" evidence="4">
    <location>
        <begin position="154"/>
        <end position="201"/>
    </location>
</feature>
<feature type="transmembrane region" description="Helical" evidence="5">
    <location>
        <begin position="1352"/>
        <end position="1368"/>
    </location>
</feature>
<evidence type="ECO:0000313" key="8">
    <source>
        <dbReference type="Proteomes" id="UP000239899"/>
    </source>
</evidence>
<keyword evidence="5" id="KW-1133">Transmembrane helix</keyword>
<dbReference type="InterPro" id="IPR004333">
    <property type="entry name" value="SBP_dom"/>
</dbReference>
<dbReference type="SUPFAM" id="SSF103612">
    <property type="entry name" value="SBT domain"/>
    <property type="match status" value="1"/>
</dbReference>
<feature type="compositionally biased region" description="Low complexity" evidence="4">
    <location>
        <begin position="176"/>
        <end position="188"/>
    </location>
</feature>
<dbReference type="OrthoDB" id="514967at2759"/>
<feature type="compositionally biased region" description="Low complexity" evidence="4">
    <location>
        <begin position="575"/>
        <end position="594"/>
    </location>
</feature>
<keyword evidence="3" id="KW-0862">Zinc</keyword>
<feature type="compositionally biased region" description="Low complexity" evidence="4">
    <location>
        <begin position="16"/>
        <end position="27"/>
    </location>
</feature>
<feature type="transmembrane region" description="Helical" evidence="5">
    <location>
        <begin position="1374"/>
        <end position="1397"/>
    </location>
</feature>
<dbReference type="GO" id="GO:0003677">
    <property type="term" value="F:DNA binding"/>
    <property type="evidence" value="ECO:0007669"/>
    <property type="project" value="InterPro"/>
</dbReference>
<accession>A0A2P6TDT2</accession>
<dbReference type="PANTHER" id="PTHR31251:SF169">
    <property type="entry name" value="SQUAMOSA PROMOTER-BINDING-LIKE PROTEIN 8"/>
    <property type="match status" value="1"/>
</dbReference>
<feature type="compositionally biased region" description="Pro residues" evidence="4">
    <location>
        <begin position="372"/>
        <end position="382"/>
    </location>
</feature>
<feature type="compositionally biased region" description="Pro residues" evidence="4">
    <location>
        <begin position="347"/>
        <end position="356"/>
    </location>
</feature>
<dbReference type="GO" id="GO:0005634">
    <property type="term" value="C:nucleus"/>
    <property type="evidence" value="ECO:0007669"/>
    <property type="project" value="InterPro"/>
</dbReference>
<evidence type="ECO:0000256" key="2">
    <source>
        <dbReference type="ARBA" id="ARBA00022771"/>
    </source>
</evidence>
<dbReference type="InterPro" id="IPR044817">
    <property type="entry name" value="SBP-like"/>
</dbReference>
<organism evidence="7 8">
    <name type="scientific">Chlorella sorokiniana</name>
    <name type="common">Freshwater green alga</name>
    <dbReference type="NCBI Taxonomy" id="3076"/>
    <lineage>
        <taxon>Eukaryota</taxon>
        <taxon>Viridiplantae</taxon>
        <taxon>Chlorophyta</taxon>
        <taxon>core chlorophytes</taxon>
        <taxon>Trebouxiophyceae</taxon>
        <taxon>Chlorellales</taxon>
        <taxon>Chlorellaceae</taxon>
        <taxon>Chlorella clade</taxon>
        <taxon>Chlorella</taxon>
    </lineage>
</organism>
<feature type="compositionally biased region" description="Acidic residues" evidence="4">
    <location>
        <begin position="1209"/>
        <end position="1221"/>
    </location>
</feature>
<evidence type="ECO:0000256" key="1">
    <source>
        <dbReference type="ARBA" id="ARBA00022723"/>
    </source>
</evidence>
<dbReference type="Gene3D" id="4.10.1100.10">
    <property type="entry name" value="Transcription factor, SBP-box domain"/>
    <property type="match status" value="1"/>
</dbReference>
<dbReference type="GO" id="GO:0008270">
    <property type="term" value="F:zinc ion binding"/>
    <property type="evidence" value="ECO:0007669"/>
    <property type="project" value="UniProtKB-KW"/>
</dbReference>
<keyword evidence="5" id="KW-0812">Transmembrane</keyword>
<evidence type="ECO:0000256" key="5">
    <source>
        <dbReference type="SAM" id="Phobius"/>
    </source>
</evidence>
<feature type="compositionally biased region" description="Low complexity" evidence="4">
    <location>
        <begin position="40"/>
        <end position="54"/>
    </location>
</feature>
<comment type="caution">
    <text evidence="7">The sequence shown here is derived from an EMBL/GenBank/DDBJ whole genome shotgun (WGS) entry which is preliminary data.</text>
</comment>
<evidence type="ECO:0000256" key="3">
    <source>
        <dbReference type="ARBA" id="ARBA00022833"/>
    </source>
</evidence>
<feature type="transmembrane region" description="Helical" evidence="5">
    <location>
        <begin position="1445"/>
        <end position="1465"/>
    </location>
</feature>
<feature type="transmembrane region" description="Helical" evidence="5">
    <location>
        <begin position="1404"/>
        <end position="1425"/>
    </location>
</feature>
<feature type="domain" description="SBP-type" evidence="6">
    <location>
        <begin position="90"/>
        <end position="167"/>
    </location>
</feature>
<keyword evidence="8" id="KW-1185">Reference proteome</keyword>
<dbReference type="Proteomes" id="UP000239899">
    <property type="component" value="Unassembled WGS sequence"/>
</dbReference>
<reference evidence="7 8" key="1">
    <citation type="journal article" date="2018" name="Plant J.">
        <title>Genome sequences of Chlorella sorokiniana UTEX 1602 and Micractinium conductrix SAG 241.80: implications to maltose excretion by a green alga.</title>
        <authorList>
            <person name="Arriola M.B."/>
            <person name="Velmurugan N."/>
            <person name="Zhang Y."/>
            <person name="Plunkett M.H."/>
            <person name="Hondzo H."/>
            <person name="Barney B.M."/>
        </authorList>
    </citation>
    <scope>NUCLEOTIDE SEQUENCE [LARGE SCALE GENOMIC DNA]</scope>
    <source>
        <strain evidence="8">UTEX 1602</strain>
    </source>
</reference>
<dbReference type="EMBL" id="LHPG02000021">
    <property type="protein sequence ID" value="PRW20797.1"/>
    <property type="molecule type" value="Genomic_DNA"/>
</dbReference>
<dbReference type="PROSITE" id="PS51141">
    <property type="entry name" value="ZF_SBP"/>
    <property type="match status" value="1"/>
</dbReference>
<feature type="region of interest" description="Disordered" evidence="4">
    <location>
        <begin position="575"/>
        <end position="599"/>
    </location>
</feature>